<proteinExistence type="predicted"/>
<dbReference type="GO" id="GO:0006457">
    <property type="term" value="P:protein folding"/>
    <property type="evidence" value="ECO:0007669"/>
    <property type="project" value="InterPro"/>
</dbReference>
<feature type="domain" description="PPIase cyclophilin-type" evidence="1">
    <location>
        <begin position="46"/>
        <end position="83"/>
    </location>
</feature>
<evidence type="ECO:0000259" key="1">
    <source>
        <dbReference type="PROSITE" id="PS50072"/>
    </source>
</evidence>
<dbReference type="GO" id="GO:0003755">
    <property type="term" value="F:peptidyl-prolyl cis-trans isomerase activity"/>
    <property type="evidence" value="ECO:0007669"/>
    <property type="project" value="InterPro"/>
</dbReference>
<dbReference type="InterPro" id="IPR029000">
    <property type="entry name" value="Cyclophilin-like_dom_sf"/>
</dbReference>
<dbReference type="Gene3D" id="2.40.100.10">
    <property type="entry name" value="Cyclophilin-like"/>
    <property type="match status" value="1"/>
</dbReference>
<dbReference type="AlphaFoldDB" id="A0A8J5GUZ6"/>
<organism evidence="2 3">
    <name type="scientific">Zingiber officinale</name>
    <name type="common">Ginger</name>
    <name type="synonym">Amomum zingiber</name>
    <dbReference type="NCBI Taxonomy" id="94328"/>
    <lineage>
        <taxon>Eukaryota</taxon>
        <taxon>Viridiplantae</taxon>
        <taxon>Streptophyta</taxon>
        <taxon>Embryophyta</taxon>
        <taxon>Tracheophyta</taxon>
        <taxon>Spermatophyta</taxon>
        <taxon>Magnoliopsida</taxon>
        <taxon>Liliopsida</taxon>
        <taxon>Zingiberales</taxon>
        <taxon>Zingiberaceae</taxon>
        <taxon>Zingiber</taxon>
    </lineage>
</organism>
<evidence type="ECO:0000313" key="2">
    <source>
        <dbReference type="EMBL" id="KAG6506814.1"/>
    </source>
</evidence>
<keyword evidence="3" id="KW-1185">Reference proteome</keyword>
<accession>A0A8J5GUZ6</accession>
<reference evidence="2 3" key="1">
    <citation type="submission" date="2020-08" db="EMBL/GenBank/DDBJ databases">
        <title>Plant Genome Project.</title>
        <authorList>
            <person name="Zhang R.-G."/>
        </authorList>
    </citation>
    <scope>NUCLEOTIDE SEQUENCE [LARGE SCALE GENOMIC DNA]</scope>
    <source>
        <tissue evidence="2">Rhizome</tissue>
    </source>
</reference>
<protein>
    <recommendedName>
        <fullName evidence="1">PPIase cyclophilin-type domain-containing protein</fullName>
    </recommendedName>
</protein>
<dbReference type="SUPFAM" id="SSF50891">
    <property type="entry name" value="Cyclophilin-like"/>
    <property type="match status" value="1"/>
</dbReference>
<dbReference type="InterPro" id="IPR020892">
    <property type="entry name" value="Cyclophilin-type_PPIase_CS"/>
</dbReference>
<dbReference type="PROSITE" id="PS00170">
    <property type="entry name" value="CSA_PPIASE_1"/>
    <property type="match status" value="1"/>
</dbReference>
<dbReference type="Pfam" id="PF00160">
    <property type="entry name" value="Pro_isomerase"/>
    <property type="match status" value="1"/>
</dbReference>
<dbReference type="PROSITE" id="PS50072">
    <property type="entry name" value="CSA_PPIASE_2"/>
    <property type="match status" value="1"/>
</dbReference>
<dbReference type="Proteomes" id="UP000734854">
    <property type="component" value="Unassembled WGS sequence"/>
</dbReference>
<sequence>MHLFPASTSESFQRLRGPEILSETGIFVFLRSPISARFPMKSPLHDFASRGAEGEKGFGYKGSSFHHVIKGFMIQGGDFDEGNVGAAAADLRVDV</sequence>
<gene>
    <name evidence="2" type="ORF">ZIOFF_032144</name>
</gene>
<dbReference type="InterPro" id="IPR002130">
    <property type="entry name" value="Cyclophilin-type_PPIase_dom"/>
</dbReference>
<dbReference type="EMBL" id="JACMSC010000009">
    <property type="protein sequence ID" value="KAG6506814.1"/>
    <property type="molecule type" value="Genomic_DNA"/>
</dbReference>
<comment type="caution">
    <text evidence="2">The sequence shown here is derived from an EMBL/GenBank/DDBJ whole genome shotgun (WGS) entry which is preliminary data.</text>
</comment>
<name>A0A8J5GUZ6_ZINOF</name>
<evidence type="ECO:0000313" key="3">
    <source>
        <dbReference type="Proteomes" id="UP000734854"/>
    </source>
</evidence>